<evidence type="ECO:0000313" key="6">
    <source>
        <dbReference type="Proteomes" id="UP001369815"/>
    </source>
</evidence>
<keyword evidence="3" id="KW-0732">Signal</keyword>
<evidence type="ECO:0000313" key="5">
    <source>
        <dbReference type="EMBL" id="KAK6948824.1"/>
    </source>
</evidence>
<feature type="chain" id="PRO_5043904218" description="Chitin-binding type-1 domain-containing protein" evidence="3">
    <location>
        <begin position="21"/>
        <end position="109"/>
    </location>
</feature>
<feature type="disulfide bond" evidence="2">
    <location>
        <begin position="47"/>
        <end position="61"/>
    </location>
</feature>
<dbReference type="SUPFAM" id="SSF57016">
    <property type="entry name" value="Plant lectins/antimicrobial peptides"/>
    <property type="match status" value="1"/>
</dbReference>
<keyword evidence="6" id="KW-1185">Reference proteome</keyword>
<evidence type="ECO:0000256" key="2">
    <source>
        <dbReference type="PROSITE-ProRule" id="PRU00261"/>
    </source>
</evidence>
<evidence type="ECO:0000259" key="4">
    <source>
        <dbReference type="PROSITE" id="PS50941"/>
    </source>
</evidence>
<dbReference type="InterPro" id="IPR018371">
    <property type="entry name" value="Chitin-binding_1_CS"/>
</dbReference>
<name>A0AAX6M8P4_9PEZI</name>
<evidence type="ECO:0000256" key="1">
    <source>
        <dbReference type="ARBA" id="ARBA00022669"/>
    </source>
</evidence>
<dbReference type="PROSITE" id="PS50941">
    <property type="entry name" value="CHIT_BIND_I_2"/>
    <property type="match status" value="1"/>
</dbReference>
<comment type="caution">
    <text evidence="5">The sequence shown here is derived from an EMBL/GenBank/DDBJ whole genome shotgun (WGS) entry which is preliminary data.</text>
</comment>
<keyword evidence="1 2" id="KW-0147">Chitin-binding</keyword>
<dbReference type="EMBL" id="JBANMG010000010">
    <property type="protein sequence ID" value="KAK6948824.1"/>
    <property type="molecule type" value="Genomic_DNA"/>
</dbReference>
<dbReference type="InterPro" id="IPR036861">
    <property type="entry name" value="Endochitinase-like_sf"/>
</dbReference>
<comment type="caution">
    <text evidence="2">Lacks conserved residue(s) required for the propagation of feature annotation.</text>
</comment>
<dbReference type="Proteomes" id="UP001369815">
    <property type="component" value="Unassembled WGS sequence"/>
</dbReference>
<proteinExistence type="predicted"/>
<evidence type="ECO:0000256" key="3">
    <source>
        <dbReference type="SAM" id="SignalP"/>
    </source>
</evidence>
<feature type="domain" description="Chitin-binding type-1" evidence="4">
    <location>
        <begin position="25"/>
        <end position="80"/>
    </location>
</feature>
<dbReference type="AlphaFoldDB" id="A0AAX6M8P4"/>
<dbReference type="Pfam" id="PF00187">
    <property type="entry name" value="Chitin_bind_1"/>
    <property type="match status" value="1"/>
</dbReference>
<dbReference type="GO" id="GO:0008061">
    <property type="term" value="F:chitin binding"/>
    <property type="evidence" value="ECO:0007669"/>
    <property type="project" value="UniProtKB-UniRule"/>
</dbReference>
<feature type="signal peptide" evidence="3">
    <location>
        <begin position="1"/>
        <end position="20"/>
    </location>
</feature>
<gene>
    <name evidence="5" type="ORF">Daesc_010595</name>
</gene>
<accession>A0AAX6M8P4</accession>
<organism evidence="5 6">
    <name type="scientific">Daldinia eschscholtzii</name>
    <dbReference type="NCBI Taxonomy" id="292717"/>
    <lineage>
        <taxon>Eukaryota</taxon>
        <taxon>Fungi</taxon>
        <taxon>Dikarya</taxon>
        <taxon>Ascomycota</taxon>
        <taxon>Pezizomycotina</taxon>
        <taxon>Sordariomycetes</taxon>
        <taxon>Xylariomycetidae</taxon>
        <taxon>Xylariales</taxon>
        <taxon>Hypoxylaceae</taxon>
        <taxon>Daldinia</taxon>
    </lineage>
</organism>
<dbReference type="PROSITE" id="PS00026">
    <property type="entry name" value="CHIT_BIND_I_1"/>
    <property type="match status" value="1"/>
</dbReference>
<dbReference type="InterPro" id="IPR001002">
    <property type="entry name" value="Chitin-bd_1"/>
</dbReference>
<dbReference type="Gene3D" id="3.30.60.10">
    <property type="entry name" value="Endochitinase-like"/>
    <property type="match status" value="1"/>
</dbReference>
<keyword evidence="2" id="KW-1015">Disulfide bond</keyword>
<sequence>MFGAKAALFTILLAATAVWSEVSPDETCGVDKAGNKKGYTCPGEKKCCSANGYCGSTDEYCLKTVGCQSKYSNATAACIDPVDGKTISPDEYPYGVPVAQILIEESYKF</sequence>
<protein>
    <recommendedName>
        <fullName evidence="4">Chitin-binding type-1 domain-containing protein</fullName>
    </recommendedName>
</protein>
<reference evidence="5 6" key="1">
    <citation type="journal article" date="2024" name="Front Chem Biol">
        <title>Unveiling the potential of Daldinia eschscholtzii MFLUCC 19-0629 through bioactivity and bioinformatics studies for enhanced sustainable agriculture production.</title>
        <authorList>
            <person name="Brooks S."/>
            <person name="Weaver J.A."/>
            <person name="Klomchit A."/>
            <person name="Alharthi S.A."/>
            <person name="Onlamun T."/>
            <person name="Nurani R."/>
            <person name="Vong T.K."/>
            <person name="Alberti F."/>
            <person name="Greco C."/>
        </authorList>
    </citation>
    <scope>NUCLEOTIDE SEQUENCE [LARGE SCALE GENOMIC DNA]</scope>
    <source>
        <strain evidence="5">MFLUCC 19-0629</strain>
    </source>
</reference>